<dbReference type="PANTHER" id="PTHR37299:SF1">
    <property type="entry name" value="STAGE 0 SPORULATION PROTEIN A HOMOLOG"/>
    <property type="match status" value="1"/>
</dbReference>
<dbReference type="InterPro" id="IPR046947">
    <property type="entry name" value="LytR-like"/>
</dbReference>
<dbReference type="GO" id="GO:0000156">
    <property type="term" value="F:phosphorelay response regulator activity"/>
    <property type="evidence" value="ECO:0007669"/>
    <property type="project" value="InterPro"/>
</dbReference>
<proteinExistence type="predicted"/>
<organism evidence="2 3">
    <name type="scientific">Gracilibacillus orientalis</name>
    <dbReference type="NCBI Taxonomy" id="334253"/>
    <lineage>
        <taxon>Bacteria</taxon>
        <taxon>Bacillati</taxon>
        <taxon>Bacillota</taxon>
        <taxon>Bacilli</taxon>
        <taxon>Bacillales</taxon>
        <taxon>Bacillaceae</taxon>
        <taxon>Gracilibacillus</taxon>
    </lineage>
</organism>
<dbReference type="AlphaFoldDB" id="A0A1I4J560"/>
<accession>A0A1I4J560</accession>
<dbReference type="InterPro" id="IPR012046">
    <property type="entry name" value="LytTR_ABC"/>
</dbReference>
<dbReference type="Proteomes" id="UP000198565">
    <property type="component" value="Unassembled WGS sequence"/>
</dbReference>
<dbReference type="STRING" id="334253.SAMN04487943_102474"/>
<dbReference type="OrthoDB" id="9809318at2"/>
<dbReference type="RefSeq" id="WP_091482340.1">
    <property type="nucleotide sequence ID" value="NZ_FOTR01000002.1"/>
</dbReference>
<sequence length="318" mass="36790">MTSFKLDYESVKSEILPPFSLNLNESYTTAIYSDTDMQAELLHTIRSNGEITVFDQQEGLYDRLTVVDNVSFYRKWFGCPIPLPEILVLFELQMCAKKPLRKCSQSEICRVYYAKYYMMNKHPMVFQEPIHGVDIKTINTFINMLKKVTDNKTPALILVSNLEHALLLSDVAYKLQEKGLQEIEVDIAEKDEVTPEAESAPKPSTLKLFKIPAKVEDKVILFDPLEIDYIESQDGRAMIVINEESFALDSTLAEIEKKLEVYGFYRCHRSYIVNLQKVREIITWSKNTYSLRIDNKPKSTIPLSRTKIQSIQDMFNLK</sequence>
<reference evidence="3" key="1">
    <citation type="submission" date="2016-10" db="EMBL/GenBank/DDBJ databases">
        <authorList>
            <person name="Varghese N."/>
            <person name="Submissions S."/>
        </authorList>
    </citation>
    <scope>NUCLEOTIDE SEQUENCE [LARGE SCALE GENOMIC DNA]</scope>
    <source>
        <strain evidence="3">CGMCC 1.4250</strain>
    </source>
</reference>
<dbReference type="Gene3D" id="3.40.50.300">
    <property type="entry name" value="P-loop containing nucleotide triphosphate hydrolases"/>
    <property type="match status" value="1"/>
</dbReference>
<dbReference type="PANTHER" id="PTHR37299">
    <property type="entry name" value="TRANSCRIPTIONAL REGULATOR-RELATED"/>
    <property type="match status" value="1"/>
</dbReference>
<dbReference type="InterPro" id="IPR027417">
    <property type="entry name" value="P-loop_NTPase"/>
</dbReference>
<evidence type="ECO:0000259" key="1">
    <source>
        <dbReference type="PROSITE" id="PS50930"/>
    </source>
</evidence>
<dbReference type="SMART" id="SM00850">
    <property type="entry name" value="LytTR"/>
    <property type="match status" value="1"/>
</dbReference>
<evidence type="ECO:0000313" key="3">
    <source>
        <dbReference type="Proteomes" id="UP000198565"/>
    </source>
</evidence>
<dbReference type="EMBL" id="FOTR01000002">
    <property type="protein sequence ID" value="SFL61735.1"/>
    <property type="molecule type" value="Genomic_DNA"/>
</dbReference>
<dbReference type="PROSITE" id="PS50930">
    <property type="entry name" value="HTH_LYTTR"/>
    <property type="match status" value="1"/>
</dbReference>
<evidence type="ECO:0000313" key="2">
    <source>
        <dbReference type="EMBL" id="SFL61735.1"/>
    </source>
</evidence>
<keyword evidence="3" id="KW-1185">Reference proteome</keyword>
<dbReference type="PIRSF" id="PIRSF036612">
    <property type="entry name" value="ABC_ATP_LytTR"/>
    <property type="match status" value="1"/>
</dbReference>
<dbReference type="SUPFAM" id="SSF52540">
    <property type="entry name" value="P-loop containing nucleoside triphosphate hydrolases"/>
    <property type="match status" value="1"/>
</dbReference>
<protein>
    <submittedName>
        <fullName evidence="2">Transcriptional regulator, LytTR family</fullName>
    </submittedName>
</protein>
<dbReference type="Pfam" id="PF04397">
    <property type="entry name" value="LytTR"/>
    <property type="match status" value="1"/>
</dbReference>
<dbReference type="Gene3D" id="2.40.50.1020">
    <property type="entry name" value="LytTr DNA-binding domain"/>
    <property type="match status" value="1"/>
</dbReference>
<feature type="domain" description="HTH LytTR-type" evidence="1">
    <location>
        <begin position="211"/>
        <end position="317"/>
    </location>
</feature>
<dbReference type="InterPro" id="IPR007492">
    <property type="entry name" value="LytTR_DNA-bd_dom"/>
</dbReference>
<name>A0A1I4J560_9BACI</name>
<gene>
    <name evidence="2" type="ORF">SAMN04487943_102474</name>
</gene>
<dbReference type="GO" id="GO:0003677">
    <property type="term" value="F:DNA binding"/>
    <property type="evidence" value="ECO:0007669"/>
    <property type="project" value="InterPro"/>
</dbReference>